<protein>
    <recommendedName>
        <fullName evidence="5">Myosin motor domain-containing protein</fullName>
    </recommendedName>
</protein>
<dbReference type="InterPro" id="IPR001609">
    <property type="entry name" value="Myosin_head_motor_dom-like"/>
</dbReference>
<evidence type="ECO:0000256" key="4">
    <source>
        <dbReference type="PROSITE-ProRule" id="PRU00782"/>
    </source>
</evidence>
<dbReference type="GO" id="GO:0051015">
    <property type="term" value="F:actin filament binding"/>
    <property type="evidence" value="ECO:0007669"/>
    <property type="project" value="TreeGrafter"/>
</dbReference>
<evidence type="ECO:0000313" key="6">
    <source>
        <dbReference type="EMBL" id="KAI0513980.1"/>
    </source>
</evidence>
<comment type="caution">
    <text evidence="4">Lacks conserved residue(s) required for the propagation of feature annotation.</text>
</comment>
<name>A0A8T3BJE9_DENNO</name>
<dbReference type="PROSITE" id="PS51456">
    <property type="entry name" value="MYOSIN_MOTOR"/>
    <property type="match status" value="1"/>
</dbReference>
<dbReference type="PANTHER" id="PTHR13140">
    <property type="entry name" value="MYOSIN"/>
    <property type="match status" value="1"/>
</dbReference>
<keyword evidence="2" id="KW-0067">ATP-binding</keyword>
<dbReference type="GO" id="GO:0016020">
    <property type="term" value="C:membrane"/>
    <property type="evidence" value="ECO:0007669"/>
    <property type="project" value="TreeGrafter"/>
</dbReference>
<dbReference type="GO" id="GO:0000146">
    <property type="term" value="F:microfilament motor activity"/>
    <property type="evidence" value="ECO:0007669"/>
    <property type="project" value="TreeGrafter"/>
</dbReference>
<feature type="domain" description="Myosin motor" evidence="5">
    <location>
        <begin position="1"/>
        <end position="104"/>
    </location>
</feature>
<evidence type="ECO:0000313" key="7">
    <source>
        <dbReference type="Proteomes" id="UP000829196"/>
    </source>
</evidence>
<dbReference type="SMR" id="A0A8T3BJE9"/>
<keyword evidence="7" id="KW-1185">Reference proteome</keyword>
<dbReference type="GO" id="GO:0016459">
    <property type="term" value="C:myosin complex"/>
    <property type="evidence" value="ECO:0007669"/>
    <property type="project" value="UniProtKB-KW"/>
</dbReference>
<dbReference type="GO" id="GO:0007015">
    <property type="term" value="P:actin filament organization"/>
    <property type="evidence" value="ECO:0007669"/>
    <property type="project" value="TreeGrafter"/>
</dbReference>
<gene>
    <name evidence="6" type="ORF">KFK09_010012</name>
</gene>
<dbReference type="AlphaFoldDB" id="A0A8T3BJE9"/>
<dbReference type="OrthoDB" id="1628645at2759"/>
<accession>A0A8T3BJE9</accession>
<evidence type="ECO:0000256" key="2">
    <source>
        <dbReference type="ARBA" id="ARBA00022840"/>
    </source>
</evidence>
<evidence type="ECO:0000256" key="3">
    <source>
        <dbReference type="ARBA" id="ARBA00023203"/>
    </source>
</evidence>
<dbReference type="Gene3D" id="1.20.120.720">
    <property type="entry name" value="Myosin VI head, motor domain, U50 subdomain"/>
    <property type="match status" value="1"/>
</dbReference>
<comment type="similarity">
    <text evidence="4">Belongs to the TRAFAC class myosin-kinesin ATPase superfamily. Myosin family.</text>
</comment>
<proteinExistence type="inferred from homology"/>
<reference evidence="6" key="1">
    <citation type="journal article" date="2022" name="Front. Genet.">
        <title>Chromosome-Scale Assembly of the Dendrobium nobile Genome Provides Insights Into the Molecular Mechanism of the Biosynthesis of the Medicinal Active Ingredient of Dendrobium.</title>
        <authorList>
            <person name="Xu Q."/>
            <person name="Niu S.-C."/>
            <person name="Li K.-L."/>
            <person name="Zheng P.-J."/>
            <person name="Zhang X.-J."/>
            <person name="Jia Y."/>
            <person name="Liu Y."/>
            <person name="Niu Y.-X."/>
            <person name="Yu L.-H."/>
            <person name="Chen D.-F."/>
            <person name="Zhang G.-Q."/>
        </authorList>
    </citation>
    <scope>NUCLEOTIDE SEQUENCE</scope>
    <source>
        <tissue evidence="6">Leaf</tissue>
    </source>
</reference>
<dbReference type="GO" id="GO:0005737">
    <property type="term" value="C:cytoplasm"/>
    <property type="evidence" value="ECO:0007669"/>
    <property type="project" value="TreeGrafter"/>
</dbReference>
<keyword evidence="4" id="KW-0505">Motor protein</keyword>
<dbReference type="Proteomes" id="UP000829196">
    <property type="component" value="Unassembled WGS sequence"/>
</dbReference>
<keyword evidence="3 4" id="KW-0009">Actin-binding</keyword>
<dbReference type="Pfam" id="PF00063">
    <property type="entry name" value="Myosin_head"/>
    <property type="match status" value="1"/>
</dbReference>
<evidence type="ECO:0000256" key="1">
    <source>
        <dbReference type="ARBA" id="ARBA00022741"/>
    </source>
</evidence>
<sequence length="104" mass="11972">MTKLAYLHEPGVLHNLDMNEIYDIERYKLANPTDSSTPKRKKSWFHLQTAANLLMCDENAVEKALCERIIVTRVENITKTLDPEAAVLSRDALAKVIYSRLFYC</sequence>
<dbReference type="SUPFAM" id="SSF52540">
    <property type="entry name" value="P-loop containing nucleoside triphosphate hydrolases"/>
    <property type="match status" value="1"/>
</dbReference>
<organism evidence="6 7">
    <name type="scientific">Dendrobium nobile</name>
    <name type="common">Orchid</name>
    <dbReference type="NCBI Taxonomy" id="94219"/>
    <lineage>
        <taxon>Eukaryota</taxon>
        <taxon>Viridiplantae</taxon>
        <taxon>Streptophyta</taxon>
        <taxon>Embryophyta</taxon>
        <taxon>Tracheophyta</taxon>
        <taxon>Spermatophyta</taxon>
        <taxon>Magnoliopsida</taxon>
        <taxon>Liliopsida</taxon>
        <taxon>Asparagales</taxon>
        <taxon>Orchidaceae</taxon>
        <taxon>Epidendroideae</taxon>
        <taxon>Malaxideae</taxon>
        <taxon>Dendrobiinae</taxon>
        <taxon>Dendrobium</taxon>
    </lineage>
</organism>
<dbReference type="InterPro" id="IPR027417">
    <property type="entry name" value="P-loop_NTPase"/>
</dbReference>
<dbReference type="GO" id="GO:0005524">
    <property type="term" value="F:ATP binding"/>
    <property type="evidence" value="ECO:0007669"/>
    <property type="project" value="UniProtKB-KW"/>
</dbReference>
<dbReference type="EMBL" id="JAGYWB010000008">
    <property type="protein sequence ID" value="KAI0513980.1"/>
    <property type="molecule type" value="Genomic_DNA"/>
</dbReference>
<comment type="caution">
    <text evidence="6">The sequence shown here is derived from an EMBL/GenBank/DDBJ whole genome shotgun (WGS) entry which is preliminary data.</text>
</comment>
<keyword evidence="4" id="KW-0518">Myosin</keyword>
<dbReference type="PANTHER" id="PTHR13140:SF836">
    <property type="entry name" value="MYOSIN-6"/>
    <property type="match status" value="1"/>
</dbReference>
<evidence type="ECO:0000259" key="5">
    <source>
        <dbReference type="PROSITE" id="PS51456"/>
    </source>
</evidence>
<keyword evidence="1" id="KW-0547">Nucleotide-binding</keyword>